<dbReference type="EMBL" id="VFOX01000001">
    <property type="protein sequence ID" value="TQL86531.1"/>
    <property type="molecule type" value="Genomic_DNA"/>
</dbReference>
<dbReference type="SUPFAM" id="SSF53474">
    <property type="entry name" value="alpha/beta-Hydrolases"/>
    <property type="match status" value="1"/>
</dbReference>
<dbReference type="InterPro" id="IPR050266">
    <property type="entry name" value="AB_hydrolase_sf"/>
</dbReference>
<dbReference type="PANTHER" id="PTHR43798">
    <property type="entry name" value="MONOACYLGLYCEROL LIPASE"/>
    <property type="match status" value="1"/>
</dbReference>
<proteinExistence type="predicted"/>
<dbReference type="GO" id="GO:0016020">
    <property type="term" value="C:membrane"/>
    <property type="evidence" value="ECO:0007669"/>
    <property type="project" value="TreeGrafter"/>
</dbReference>
<feature type="domain" description="AB hydrolase-1" evidence="1">
    <location>
        <begin position="29"/>
        <end position="277"/>
    </location>
</feature>
<dbReference type="InterPro" id="IPR000639">
    <property type="entry name" value="Epox_hydrolase-like"/>
</dbReference>
<evidence type="ECO:0000313" key="3">
    <source>
        <dbReference type="Proteomes" id="UP000317209"/>
    </source>
</evidence>
<dbReference type="Gene3D" id="3.40.50.1820">
    <property type="entry name" value="alpha/beta hydrolase"/>
    <property type="match status" value="1"/>
</dbReference>
<comment type="caution">
    <text evidence="2">The sequence shown here is derived from an EMBL/GenBank/DDBJ whole genome shotgun (WGS) entry which is preliminary data.</text>
</comment>
<dbReference type="OrthoDB" id="5902829at2"/>
<dbReference type="PRINTS" id="PR00412">
    <property type="entry name" value="EPOXHYDRLASE"/>
</dbReference>
<protein>
    <submittedName>
        <fullName evidence="2">Pimeloyl-ACP methyl ester carboxylesterase</fullName>
    </submittedName>
</protein>
<sequence>MAEHRRHIALSMGMISYVEWTPVVETGSPVLLLHGGGTDSATLSWGELAPALTAAGHRVVAPDHPGFGRSPRLHDPLTQERLAEYLAEFIDALALDDYVIAGLSMGGGLTISHLLTQPRRARGAVLLGTYGVMPRVTDGRFSALTHYLTFLLLRTGLLSAVTAAYSRSPASMERGLKDIVRTERARTPALLAAVMAEAKTGTGLAAFGEWQRDQVLWNRLRSVYIDRLPTITVPVLLVHGEQDRGVPLARVESAAAAIPHATLTVVPGAGHWVQRDRPDIVIPAVLGLLRRIDRATPPGSEST</sequence>
<organism evidence="2 3">
    <name type="scientific">Microbacterium saperdae</name>
    <dbReference type="NCBI Taxonomy" id="69368"/>
    <lineage>
        <taxon>Bacteria</taxon>
        <taxon>Bacillati</taxon>
        <taxon>Actinomycetota</taxon>
        <taxon>Actinomycetes</taxon>
        <taxon>Micrococcales</taxon>
        <taxon>Microbacteriaceae</taxon>
        <taxon>Microbacterium</taxon>
    </lineage>
</organism>
<dbReference type="PANTHER" id="PTHR43798:SF33">
    <property type="entry name" value="HYDROLASE, PUTATIVE (AFU_ORTHOLOGUE AFUA_2G14860)-RELATED"/>
    <property type="match status" value="1"/>
</dbReference>
<evidence type="ECO:0000313" key="2">
    <source>
        <dbReference type="EMBL" id="TQL86531.1"/>
    </source>
</evidence>
<gene>
    <name evidence="2" type="ORF">FB560_2191</name>
</gene>
<dbReference type="InterPro" id="IPR000073">
    <property type="entry name" value="AB_hydrolase_1"/>
</dbReference>
<dbReference type="GO" id="GO:0003824">
    <property type="term" value="F:catalytic activity"/>
    <property type="evidence" value="ECO:0007669"/>
    <property type="project" value="InterPro"/>
</dbReference>
<dbReference type="Pfam" id="PF00561">
    <property type="entry name" value="Abhydrolase_1"/>
    <property type="match status" value="1"/>
</dbReference>
<accession>A0A543BNX3</accession>
<keyword evidence="3" id="KW-1185">Reference proteome</keyword>
<dbReference type="RefSeq" id="WP_141872375.1">
    <property type="nucleotide sequence ID" value="NZ_VFOX01000001.1"/>
</dbReference>
<name>A0A543BNX3_9MICO</name>
<reference evidence="2 3" key="1">
    <citation type="submission" date="2019-06" db="EMBL/GenBank/DDBJ databases">
        <title>Sequencing the genomes of 1000 actinobacteria strains.</title>
        <authorList>
            <person name="Klenk H.-P."/>
        </authorList>
    </citation>
    <scope>NUCLEOTIDE SEQUENCE [LARGE SCALE GENOMIC DNA]</scope>
    <source>
        <strain evidence="2 3">DSM 20169</strain>
    </source>
</reference>
<dbReference type="PRINTS" id="PR00111">
    <property type="entry name" value="ABHYDROLASE"/>
</dbReference>
<dbReference type="InterPro" id="IPR029058">
    <property type="entry name" value="AB_hydrolase_fold"/>
</dbReference>
<dbReference type="AlphaFoldDB" id="A0A543BNX3"/>
<evidence type="ECO:0000259" key="1">
    <source>
        <dbReference type="Pfam" id="PF00561"/>
    </source>
</evidence>
<dbReference type="Proteomes" id="UP000317209">
    <property type="component" value="Unassembled WGS sequence"/>
</dbReference>